<keyword evidence="3" id="KW-1185">Reference proteome</keyword>
<dbReference type="EMBL" id="MKJU01000022">
    <property type="protein sequence ID" value="OHU92218.1"/>
    <property type="molecule type" value="Genomic_DNA"/>
</dbReference>
<dbReference type="STRING" id="1859457.BET10_07825"/>
<proteinExistence type="predicted"/>
<evidence type="ECO:0000256" key="1">
    <source>
        <dbReference type="SAM" id="SignalP"/>
    </source>
</evidence>
<evidence type="ECO:0008006" key="4">
    <source>
        <dbReference type="Google" id="ProtNLM"/>
    </source>
</evidence>
<reference evidence="2 3" key="1">
    <citation type="submission" date="2016-09" db="EMBL/GenBank/DDBJ databases">
        <title>Pseudoalteromonas amylolytica sp. nov., isolated from the surface seawater.</title>
        <authorList>
            <person name="Wu Y.-H."/>
            <person name="Cheng H."/>
            <person name="Jin X.-B."/>
            <person name="Wang C.-S."/>
            <person name="Xu X.-W."/>
        </authorList>
    </citation>
    <scope>NUCLEOTIDE SEQUENCE [LARGE SCALE GENOMIC DNA]</scope>
    <source>
        <strain evidence="2 3">JW1</strain>
    </source>
</reference>
<dbReference type="AlphaFoldDB" id="A0A1S1MYQ4"/>
<evidence type="ECO:0000313" key="2">
    <source>
        <dbReference type="EMBL" id="OHU92218.1"/>
    </source>
</evidence>
<name>A0A1S1MYQ4_9GAMM</name>
<dbReference type="RefSeq" id="WP_070984021.1">
    <property type="nucleotide sequence ID" value="NZ_MKJU01000022.1"/>
</dbReference>
<evidence type="ECO:0000313" key="3">
    <source>
        <dbReference type="Proteomes" id="UP000179786"/>
    </source>
</evidence>
<accession>A0A1S1MYQ4</accession>
<dbReference type="Proteomes" id="UP000179786">
    <property type="component" value="Unassembled WGS sequence"/>
</dbReference>
<dbReference type="OrthoDB" id="5772660at2"/>
<feature type="chain" id="PRO_5010362710" description="DUF3019 domain-containing protein" evidence="1">
    <location>
        <begin position="21"/>
        <end position="134"/>
    </location>
</feature>
<gene>
    <name evidence="2" type="ORF">BET10_07825</name>
</gene>
<keyword evidence="1" id="KW-0732">Signal</keyword>
<feature type="signal peptide" evidence="1">
    <location>
        <begin position="1"/>
        <end position="20"/>
    </location>
</feature>
<comment type="caution">
    <text evidence="2">The sequence shown here is derived from an EMBL/GenBank/DDBJ whole genome shotgun (WGS) entry which is preliminary data.</text>
</comment>
<organism evidence="2 3">
    <name type="scientific">Pseudoalteromonas amylolytica</name>
    <dbReference type="NCBI Taxonomy" id="1859457"/>
    <lineage>
        <taxon>Bacteria</taxon>
        <taxon>Pseudomonadati</taxon>
        <taxon>Pseudomonadota</taxon>
        <taxon>Gammaproteobacteria</taxon>
        <taxon>Alteromonadales</taxon>
        <taxon>Pseudoalteromonadaceae</taxon>
        <taxon>Pseudoalteromonas</taxon>
    </lineage>
</organism>
<protein>
    <recommendedName>
        <fullName evidence="4">DUF3019 domain-containing protein</fullName>
    </recommendedName>
</protein>
<dbReference type="Pfam" id="PF11456">
    <property type="entry name" value="DUF3019"/>
    <property type="match status" value="1"/>
</dbReference>
<dbReference type="InterPro" id="IPR021559">
    <property type="entry name" value="DUF3019"/>
</dbReference>
<sequence length="134" mass="15223">MYFRLISAKYLLGAILGVIAFDSYGAEHAPSEILHATPNKCVALNQGRTCYADVKFKVNTPTTGDYCIREGYSKKILQCWANTKSFTYTLSFGSAQSLSYELISQAQRDVLAVTTIEVNWVHKVQTKKRRWRLF</sequence>